<protein>
    <submittedName>
        <fullName evidence="2">Pimeloyl-ACP methyl ester carboxylesterase</fullName>
    </submittedName>
</protein>
<organism evidence="2 3">
    <name type="scientific">Actinocrispum wychmicini</name>
    <dbReference type="NCBI Taxonomy" id="1213861"/>
    <lineage>
        <taxon>Bacteria</taxon>
        <taxon>Bacillati</taxon>
        <taxon>Actinomycetota</taxon>
        <taxon>Actinomycetes</taxon>
        <taxon>Pseudonocardiales</taxon>
        <taxon>Pseudonocardiaceae</taxon>
        <taxon>Actinocrispum</taxon>
    </lineage>
</organism>
<dbReference type="Proteomes" id="UP000295680">
    <property type="component" value="Unassembled WGS sequence"/>
</dbReference>
<sequence length="242" mass="25797">MVNPHMRSGHGLVCVPAFADNGTSWRALFEALVGEGFEVFVVDLPGFGMSAPDRDRASIAGAADLVAQVAQRWDEVSLVGHSLGSVIAVEAAWLLGSRCAGLVSIEGNLTPEDAYFSGLAAEYADPSEFQSALAERVDRLVAAGSAPSSYADAVRAADAVSMHALGCDAREQGADGRFGVAYRGLSIPTLYLWSPASTVPETSDYLRRHSVVEHEFAVGHHWPWTRDPGLVAGIISRFFHAR</sequence>
<dbReference type="GO" id="GO:0016020">
    <property type="term" value="C:membrane"/>
    <property type="evidence" value="ECO:0007669"/>
    <property type="project" value="TreeGrafter"/>
</dbReference>
<proteinExistence type="predicted"/>
<feature type="domain" description="AB hydrolase-1" evidence="1">
    <location>
        <begin position="12"/>
        <end position="232"/>
    </location>
</feature>
<dbReference type="PANTHER" id="PTHR43798:SF5">
    <property type="entry name" value="MONOACYLGLYCEROL LIPASE ABHD6"/>
    <property type="match status" value="1"/>
</dbReference>
<comment type="caution">
    <text evidence="2">The sequence shown here is derived from an EMBL/GenBank/DDBJ whole genome shotgun (WGS) entry which is preliminary data.</text>
</comment>
<evidence type="ECO:0000313" key="3">
    <source>
        <dbReference type="Proteomes" id="UP000295680"/>
    </source>
</evidence>
<dbReference type="PANTHER" id="PTHR43798">
    <property type="entry name" value="MONOACYLGLYCEROL LIPASE"/>
    <property type="match status" value="1"/>
</dbReference>
<gene>
    <name evidence="2" type="ORF">EV192_102909</name>
</gene>
<dbReference type="InterPro" id="IPR050266">
    <property type="entry name" value="AB_hydrolase_sf"/>
</dbReference>
<dbReference type="Pfam" id="PF12697">
    <property type="entry name" value="Abhydrolase_6"/>
    <property type="match status" value="1"/>
</dbReference>
<keyword evidence="3" id="KW-1185">Reference proteome</keyword>
<dbReference type="EMBL" id="SLWS01000002">
    <property type="protein sequence ID" value="TCO62770.1"/>
    <property type="molecule type" value="Genomic_DNA"/>
</dbReference>
<dbReference type="Gene3D" id="3.40.50.1820">
    <property type="entry name" value="alpha/beta hydrolase"/>
    <property type="match status" value="1"/>
</dbReference>
<dbReference type="SUPFAM" id="SSF53474">
    <property type="entry name" value="alpha/beta-Hydrolases"/>
    <property type="match status" value="1"/>
</dbReference>
<accession>A0A4V2S880</accession>
<evidence type="ECO:0000313" key="2">
    <source>
        <dbReference type="EMBL" id="TCO62770.1"/>
    </source>
</evidence>
<dbReference type="OrthoDB" id="5431692at2"/>
<reference evidence="2 3" key="1">
    <citation type="submission" date="2019-03" db="EMBL/GenBank/DDBJ databases">
        <title>Genomic Encyclopedia of Type Strains, Phase IV (KMG-IV): sequencing the most valuable type-strain genomes for metagenomic binning, comparative biology and taxonomic classification.</title>
        <authorList>
            <person name="Goeker M."/>
        </authorList>
    </citation>
    <scope>NUCLEOTIDE SEQUENCE [LARGE SCALE GENOMIC DNA]</scope>
    <source>
        <strain evidence="2 3">DSM 45934</strain>
    </source>
</reference>
<dbReference type="InterPro" id="IPR000073">
    <property type="entry name" value="AB_hydrolase_1"/>
</dbReference>
<name>A0A4V2S880_9PSEU</name>
<dbReference type="InterPro" id="IPR029058">
    <property type="entry name" value="AB_hydrolase_fold"/>
</dbReference>
<dbReference type="GO" id="GO:0046464">
    <property type="term" value="P:acylglycerol catabolic process"/>
    <property type="evidence" value="ECO:0007669"/>
    <property type="project" value="TreeGrafter"/>
</dbReference>
<dbReference type="AlphaFoldDB" id="A0A4V2S880"/>
<evidence type="ECO:0000259" key="1">
    <source>
        <dbReference type="Pfam" id="PF12697"/>
    </source>
</evidence>
<dbReference type="RefSeq" id="WP_132114783.1">
    <property type="nucleotide sequence ID" value="NZ_SLWS01000002.1"/>
</dbReference>
<dbReference type="GO" id="GO:0047372">
    <property type="term" value="F:monoacylglycerol lipase activity"/>
    <property type="evidence" value="ECO:0007669"/>
    <property type="project" value="TreeGrafter"/>
</dbReference>